<evidence type="ECO:0000313" key="6">
    <source>
        <dbReference type="RefSeq" id="XP_033534570.1"/>
    </source>
</evidence>
<dbReference type="Proteomes" id="UP000504638">
    <property type="component" value="Unplaced"/>
</dbReference>
<dbReference type="InterPro" id="IPR018200">
    <property type="entry name" value="USP_CS"/>
</dbReference>
<feature type="non-terminal residue" evidence="4">
    <location>
        <position position="642"/>
    </location>
</feature>
<feature type="compositionally biased region" description="Polar residues" evidence="1">
    <location>
        <begin position="481"/>
        <end position="490"/>
    </location>
</feature>
<dbReference type="InterPro" id="IPR028889">
    <property type="entry name" value="USP"/>
</dbReference>
<name>A0A6G1G533_9PEZI</name>
<keyword evidence="2" id="KW-1133">Transmembrane helix</keyword>
<dbReference type="InterPro" id="IPR001394">
    <property type="entry name" value="Peptidase_C19_UCH"/>
</dbReference>
<sequence length="642" mass="70630">MPERPLTIATYAAGASLAAITLVYVFGPTFFLDHEEPGSQKRGAVGLTNYANDCFINSILQALAGLPDLRKYLIREVHRRKLDGIDVYSATPDEITGPTLKSREITLSKLESLRQGIVTHALKDVLDNLNERPIARKTISAQGFIAALEHGFRSRISRQQQDAHEFLQLVTERLRDEYHAGRKARARARRFGLQVPEIGVHPDVADGETKQGEATEENEQDDTVEDVAEDGFPFEGKLESHIECQTCGFKPKPAASQFVIFTLNVPQTSITTLNRCFDGMFKVENIDDYKCDRCRLEHAIAIKEHELSRTDPESARHSTLTSEISRLNDAIITDPENPPPDVPLPDRKHAPKRRIQRHSQISHHPKILAIHLSRSIYSMASSTKNLAKVHFPETLSLGSLLDVKTYRLLTVVTHKGGHNSGHYESFRRQIASIPFSTSVTFGAEGAYSRAHSPSLSHAGSPHSSALPSVAQSPKLGAVLPATNSDTTGTSKGKDAEDAGISLSPLSPGSVPQRMKSPSLSSVSSRESIAALRRPAPTSTPRDMPSVKLVSDESGSSETSATGRPSTSRSILSRSATATPESAKRPQRSASQRLSSAHAKRKAKKRDAKWWRISDEKVKECKTSDVLGMQKEVYLLFYELMTD</sequence>
<dbReference type="EMBL" id="ML975156">
    <property type="protein sequence ID" value="KAF1812939.1"/>
    <property type="molecule type" value="Genomic_DNA"/>
</dbReference>
<dbReference type="RefSeq" id="XP_033534570.1">
    <property type="nucleotide sequence ID" value="XM_033679381.1"/>
</dbReference>
<evidence type="ECO:0000256" key="2">
    <source>
        <dbReference type="SAM" id="Phobius"/>
    </source>
</evidence>
<feature type="region of interest" description="Disordered" evidence="1">
    <location>
        <begin position="201"/>
        <end position="222"/>
    </location>
</feature>
<reference evidence="6" key="2">
    <citation type="submission" date="2020-04" db="EMBL/GenBank/DDBJ databases">
        <authorList>
            <consortium name="NCBI Genome Project"/>
        </authorList>
    </citation>
    <scope>NUCLEOTIDE SEQUENCE</scope>
    <source>
        <strain evidence="6">CBS 781.70</strain>
    </source>
</reference>
<feature type="domain" description="USP" evidence="3">
    <location>
        <begin position="45"/>
        <end position="640"/>
    </location>
</feature>
<dbReference type="InterPro" id="IPR038765">
    <property type="entry name" value="Papain-like_cys_pep_sf"/>
</dbReference>
<dbReference type="GeneID" id="54419951"/>
<keyword evidence="5" id="KW-1185">Reference proteome</keyword>
<feature type="transmembrane region" description="Helical" evidence="2">
    <location>
        <begin position="6"/>
        <end position="32"/>
    </location>
</feature>
<feature type="compositionally biased region" description="Low complexity" evidence="1">
    <location>
        <begin position="516"/>
        <end position="527"/>
    </location>
</feature>
<dbReference type="InterPro" id="IPR050164">
    <property type="entry name" value="Peptidase_C19"/>
</dbReference>
<organism evidence="4">
    <name type="scientific">Eremomyces bilateralis CBS 781.70</name>
    <dbReference type="NCBI Taxonomy" id="1392243"/>
    <lineage>
        <taxon>Eukaryota</taxon>
        <taxon>Fungi</taxon>
        <taxon>Dikarya</taxon>
        <taxon>Ascomycota</taxon>
        <taxon>Pezizomycotina</taxon>
        <taxon>Dothideomycetes</taxon>
        <taxon>Dothideomycetes incertae sedis</taxon>
        <taxon>Eremomycetales</taxon>
        <taxon>Eremomycetaceae</taxon>
        <taxon>Eremomyces</taxon>
    </lineage>
</organism>
<dbReference type="PROSITE" id="PS50235">
    <property type="entry name" value="USP_3"/>
    <property type="match status" value="1"/>
</dbReference>
<dbReference type="Gene3D" id="3.90.70.10">
    <property type="entry name" value="Cysteine proteinases"/>
    <property type="match status" value="1"/>
</dbReference>
<reference evidence="4 6" key="1">
    <citation type="submission" date="2020-01" db="EMBL/GenBank/DDBJ databases">
        <authorList>
            <consortium name="DOE Joint Genome Institute"/>
            <person name="Haridas S."/>
            <person name="Albert R."/>
            <person name="Binder M."/>
            <person name="Bloem J."/>
            <person name="Labutti K."/>
            <person name="Salamov A."/>
            <person name="Andreopoulos B."/>
            <person name="Baker S.E."/>
            <person name="Barry K."/>
            <person name="Bills G."/>
            <person name="Bluhm B.H."/>
            <person name="Cannon C."/>
            <person name="Castanera R."/>
            <person name="Culley D.E."/>
            <person name="Daum C."/>
            <person name="Ezra D."/>
            <person name="Gonzalez J.B."/>
            <person name="Henrissat B."/>
            <person name="Kuo A."/>
            <person name="Liang C."/>
            <person name="Lipzen A."/>
            <person name="Lutzoni F."/>
            <person name="Magnuson J."/>
            <person name="Mondo S."/>
            <person name="Nolan M."/>
            <person name="Ohm R."/>
            <person name="Pangilinan J."/>
            <person name="Park H.-J."/>
            <person name="Ramirez L."/>
            <person name="Alfaro M."/>
            <person name="Sun H."/>
            <person name="Tritt A."/>
            <person name="Yoshinaga Y."/>
            <person name="Zwiers L.-H."/>
            <person name="Turgeon B.G."/>
            <person name="Goodwin S.B."/>
            <person name="Spatafora J.W."/>
            <person name="Crous P.W."/>
            <person name="Grigoriev I.V."/>
        </authorList>
    </citation>
    <scope>NUCLEOTIDE SEQUENCE</scope>
    <source>
        <strain evidence="4 6">CBS 781.70</strain>
    </source>
</reference>
<dbReference type="Pfam" id="PF00443">
    <property type="entry name" value="UCH"/>
    <property type="match status" value="1"/>
</dbReference>
<keyword evidence="2" id="KW-0472">Membrane</keyword>
<protein>
    <submittedName>
        <fullName evidence="4 6">Cysteine proteinase</fullName>
    </submittedName>
</protein>
<dbReference type="PROSITE" id="PS00972">
    <property type="entry name" value="USP_1"/>
    <property type="match status" value="1"/>
</dbReference>
<evidence type="ECO:0000259" key="3">
    <source>
        <dbReference type="PROSITE" id="PS50235"/>
    </source>
</evidence>
<dbReference type="SUPFAM" id="SSF54001">
    <property type="entry name" value="Cysteine proteinases"/>
    <property type="match status" value="1"/>
</dbReference>
<feature type="compositionally biased region" description="Basic residues" evidence="1">
    <location>
        <begin position="597"/>
        <end position="606"/>
    </location>
</feature>
<keyword evidence="2" id="KW-0812">Transmembrane</keyword>
<dbReference type="PANTHER" id="PTHR24006">
    <property type="entry name" value="UBIQUITIN CARBOXYL-TERMINAL HYDROLASE"/>
    <property type="match status" value="1"/>
</dbReference>
<feature type="compositionally biased region" description="Polar residues" evidence="1">
    <location>
        <begin position="552"/>
        <end position="579"/>
    </location>
</feature>
<feature type="region of interest" description="Disordered" evidence="1">
    <location>
        <begin position="449"/>
        <end position="607"/>
    </location>
</feature>
<accession>A0A6G1G533</accession>
<dbReference type="GO" id="GO:0005634">
    <property type="term" value="C:nucleus"/>
    <property type="evidence" value="ECO:0007669"/>
    <property type="project" value="TreeGrafter"/>
</dbReference>
<evidence type="ECO:0000256" key="1">
    <source>
        <dbReference type="SAM" id="MobiDB-lite"/>
    </source>
</evidence>
<gene>
    <name evidence="4 6" type="ORF">P152DRAFT_458116</name>
</gene>
<dbReference type="OrthoDB" id="2248014at2759"/>
<dbReference type="CDD" id="cd02662">
    <property type="entry name" value="Peptidase_C19F"/>
    <property type="match status" value="1"/>
</dbReference>
<dbReference type="GO" id="GO:0004843">
    <property type="term" value="F:cysteine-type deubiquitinase activity"/>
    <property type="evidence" value="ECO:0007669"/>
    <property type="project" value="InterPro"/>
</dbReference>
<dbReference type="AlphaFoldDB" id="A0A6G1G533"/>
<evidence type="ECO:0000313" key="4">
    <source>
        <dbReference type="EMBL" id="KAF1812939.1"/>
    </source>
</evidence>
<feature type="compositionally biased region" description="Polar residues" evidence="1">
    <location>
        <begin position="451"/>
        <end position="471"/>
    </location>
</feature>
<feature type="compositionally biased region" description="Basic and acidic residues" evidence="1">
    <location>
        <begin position="203"/>
        <end position="213"/>
    </location>
</feature>
<proteinExistence type="predicted"/>
<reference evidence="6" key="3">
    <citation type="submission" date="2025-04" db="UniProtKB">
        <authorList>
            <consortium name="RefSeq"/>
        </authorList>
    </citation>
    <scope>IDENTIFICATION</scope>
    <source>
        <strain evidence="6">CBS 781.70</strain>
    </source>
</reference>
<dbReference type="GO" id="GO:0016579">
    <property type="term" value="P:protein deubiquitination"/>
    <property type="evidence" value="ECO:0007669"/>
    <property type="project" value="InterPro"/>
</dbReference>
<dbReference type="PANTHER" id="PTHR24006:SF904">
    <property type="entry name" value="UBIQUITIN CARBOXYL-TERMINAL HYDROLASE 16"/>
    <property type="match status" value="1"/>
</dbReference>
<evidence type="ECO:0000313" key="5">
    <source>
        <dbReference type="Proteomes" id="UP000504638"/>
    </source>
</evidence>
<dbReference type="GO" id="GO:0005829">
    <property type="term" value="C:cytosol"/>
    <property type="evidence" value="ECO:0007669"/>
    <property type="project" value="TreeGrafter"/>
</dbReference>